<gene>
    <name evidence="2" type="ORF">AGRA3207_002036</name>
</gene>
<feature type="transmembrane region" description="Helical" evidence="1">
    <location>
        <begin position="62"/>
        <end position="88"/>
    </location>
</feature>
<accession>A0ABX8QTC0</accession>
<feature type="transmembrane region" description="Helical" evidence="1">
    <location>
        <begin position="123"/>
        <end position="144"/>
    </location>
</feature>
<feature type="transmembrane region" description="Helical" evidence="1">
    <location>
        <begin position="266"/>
        <end position="286"/>
    </location>
</feature>
<feature type="transmembrane region" description="Helical" evidence="1">
    <location>
        <begin position="306"/>
        <end position="336"/>
    </location>
</feature>
<feature type="transmembrane region" description="Helical" evidence="1">
    <location>
        <begin position="164"/>
        <end position="183"/>
    </location>
</feature>
<protein>
    <submittedName>
        <fullName evidence="2">Cation:proton antiporter</fullName>
    </submittedName>
</protein>
<feature type="transmembrane region" description="Helical" evidence="1">
    <location>
        <begin position="195"/>
        <end position="219"/>
    </location>
</feature>
<keyword evidence="1" id="KW-0472">Membrane</keyword>
<dbReference type="RefSeq" id="WP_231334343.1">
    <property type="nucleotide sequence ID" value="NZ_CP059572.1"/>
</dbReference>
<keyword evidence="1" id="KW-0812">Transmembrane</keyword>
<organism evidence="2 3">
    <name type="scientific">Actinomadura graeca</name>
    <dbReference type="NCBI Taxonomy" id="2750812"/>
    <lineage>
        <taxon>Bacteria</taxon>
        <taxon>Bacillati</taxon>
        <taxon>Actinomycetota</taxon>
        <taxon>Actinomycetes</taxon>
        <taxon>Streptosporangiales</taxon>
        <taxon>Thermomonosporaceae</taxon>
        <taxon>Actinomadura</taxon>
    </lineage>
</organism>
<feature type="transmembrane region" description="Helical" evidence="1">
    <location>
        <begin position="94"/>
        <end position="111"/>
    </location>
</feature>
<dbReference type="Proteomes" id="UP001049518">
    <property type="component" value="Chromosome"/>
</dbReference>
<keyword evidence="1" id="KW-1133">Transmembrane helix</keyword>
<feature type="transmembrane region" description="Helical" evidence="1">
    <location>
        <begin position="239"/>
        <end position="259"/>
    </location>
</feature>
<name>A0ABX8QTC0_9ACTN</name>
<feature type="transmembrane region" description="Helical" evidence="1">
    <location>
        <begin position="33"/>
        <end position="50"/>
    </location>
</feature>
<evidence type="ECO:0000313" key="2">
    <source>
        <dbReference type="EMBL" id="QXJ21204.1"/>
    </source>
</evidence>
<dbReference type="EMBL" id="CP059572">
    <property type="protein sequence ID" value="QXJ21204.1"/>
    <property type="molecule type" value="Genomic_DNA"/>
</dbReference>
<sequence>MTRRFAFILAVLAAGAALGGLTGHVGELLGGPLYLPAMIALQVVGLYGSTQAIDLRAVRRDLGTIVAAVTVGVVVKAALITAVMVALFPHPASLVLGIAMAQIDPLSVAALQRGPRLSRRGRALLLAWASFDDPVTSLLTVYVAALASAASGGSVLGLGGPGSWAADLAANLTLAGVALLIEWTVRRRLRRWPAFLVRCVLLTGVAVIAVAQVWVLAAALAGLVVRPRWPGRPHAVDRFLGRATGAALLLATALLGFILSAGVSPWAGLVLGTAAFGVHAVVSLPLTRRQAPSDRVPMALAQQNGITAIVLALLLEPAFGGTVAIVAPAVLVTNLLHLAANAWHGRSARRPDVSAVPRGGRFERDADLVPEVVQ</sequence>
<evidence type="ECO:0000313" key="3">
    <source>
        <dbReference type="Proteomes" id="UP001049518"/>
    </source>
</evidence>
<proteinExistence type="predicted"/>
<evidence type="ECO:0000256" key="1">
    <source>
        <dbReference type="SAM" id="Phobius"/>
    </source>
</evidence>
<keyword evidence="3" id="KW-1185">Reference proteome</keyword>
<reference evidence="2" key="1">
    <citation type="submission" date="2020-07" db="EMBL/GenBank/DDBJ databases">
        <authorList>
            <person name="Tarantini F.S."/>
            <person name="Hong K.W."/>
            <person name="Chan K.G."/>
        </authorList>
    </citation>
    <scope>NUCLEOTIDE SEQUENCE</scope>
    <source>
        <strain evidence="2">32-07</strain>
    </source>
</reference>